<evidence type="ECO:0000313" key="1">
    <source>
        <dbReference type="EnsemblPlants" id="OB02G40150.1"/>
    </source>
</evidence>
<keyword evidence="2" id="KW-1185">Reference proteome</keyword>
<name>J3LH98_ORYBR</name>
<proteinExistence type="predicted"/>
<evidence type="ECO:0000313" key="2">
    <source>
        <dbReference type="Proteomes" id="UP000006038"/>
    </source>
</evidence>
<dbReference type="HOGENOM" id="CLU_2486932_0_0_1"/>
<reference evidence="1" key="1">
    <citation type="submission" date="2013-04" db="UniProtKB">
        <authorList>
            <consortium name="EnsemblPlants"/>
        </authorList>
    </citation>
    <scope>IDENTIFICATION</scope>
</reference>
<organism evidence="1">
    <name type="scientific">Oryza brachyantha</name>
    <name type="common">malo sina</name>
    <dbReference type="NCBI Taxonomy" id="4533"/>
    <lineage>
        <taxon>Eukaryota</taxon>
        <taxon>Viridiplantae</taxon>
        <taxon>Streptophyta</taxon>
        <taxon>Embryophyta</taxon>
        <taxon>Tracheophyta</taxon>
        <taxon>Spermatophyta</taxon>
        <taxon>Magnoliopsida</taxon>
        <taxon>Liliopsida</taxon>
        <taxon>Poales</taxon>
        <taxon>Poaceae</taxon>
        <taxon>BOP clade</taxon>
        <taxon>Oryzoideae</taxon>
        <taxon>Oryzeae</taxon>
        <taxon>Oryzinae</taxon>
        <taxon>Oryza</taxon>
    </lineage>
</organism>
<dbReference type="AlphaFoldDB" id="J3LH98"/>
<protein>
    <submittedName>
        <fullName evidence="1">Uncharacterized protein</fullName>
    </submittedName>
</protein>
<dbReference type="Proteomes" id="UP000006038">
    <property type="component" value="Unassembled WGS sequence"/>
</dbReference>
<accession>J3LH98</accession>
<dbReference type="Gramene" id="OB02G40150.1">
    <property type="protein sequence ID" value="OB02G40150.1"/>
    <property type="gene ID" value="OB02G40150"/>
</dbReference>
<sequence length="72" mass="8109">MRHERVLLDGDEVASVVRRMRERRQARISFWTKLLHATLGGGGGKKEGCSMAHSKALDQERSTTAAAKWILF</sequence>
<dbReference type="EnsemblPlants" id="OB02G40150.1">
    <property type="protein sequence ID" value="OB02G40150.1"/>
    <property type="gene ID" value="OB02G40150"/>
</dbReference>